<dbReference type="InterPro" id="IPR002347">
    <property type="entry name" value="SDR_fam"/>
</dbReference>
<reference evidence="3 4" key="1">
    <citation type="submission" date="2013-07" db="EMBL/GenBank/DDBJ databases">
        <title>Comparative Genomic and Metabolomic Analysis of Twelve Strains of Pseudoalteromonas luteoviolacea.</title>
        <authorList>
            <person name="Vynne N.G."/>
            <person name="Mansson M."/>
            <person name="Gram L."/>
        </authorList>
    </citation>
    <scope>NUCLEOTIDE SEQUENCE [LARGE SCALE GENOMIC DNA]</scope>
    <source>
        <strain evidence="3 4">S4060-1</strain>
    </source>
</reference>
<evidence type="ECO:0000256" key="2">
    <source>
        <dbReference type="ARBA" id="ARBA00023002"/>
    </source>
</evidence>
<dbReference type="Proteomes" id="UP000076661">
    <property type="component" value="Unassembled WGS sequence"/>
</dbReference>
<dbReference type="PRINTS" id="PR00081">
    <property type="entry name" value="GDHRDH"/>
</dbReference>
<dbReference type="PATRIC" id="fig|1365257.3.peg.2097"/>
<dbReference type="PROSITE" id="PS00061">
    <property type="entry name" value="ADH_SHORT"/>
    <property type="match status" value="1"/>
</dbReference>
<organism evidence="3 4">
    <name type="scientific">Pseudoalteromonas luteoviolacea S4060-1</name>
    <dbReference type="NCBI Taxonomy" id="1365257"/>
    <lineage>
        <taxon>Bacteria</taxon>
        <taxon>Pseudomonadati</taxon>
        <taxon>Pseudomonadota</taxon>
        <taxon>Gammaproteobacteria</taxon>
        <taxon>Alteromonadales</taxon>
        <taxon>Pseudoalteromonadaceae</taxon>
        <taxon>Pseudoalteromonas</taxon>
    </lineage>
</organism>
<proteinExistence type="inferred from homology"/>
<dbReference type="PANTHER" id="PTHR44196:SF3">
    <property type="entry name" value="SHORT CHAIN DEHYDROGENASE FAMILY PROTEIN"/>
    <property type="match status" value="1"/>
</dbReference>
<evidence type="ECO:0000313" key="3">
    <source>
        <dbReference type="EMBL" id="KZN67656.1"/>
    </source>
</evidence>
<comment type="similarity">
    <text evidence="1">Belongs to the short-chain dehydrogenases/reductases (SDR) family.</text>
</comment>
<dbReference type="EMBL" id="AUXX01000012">
    <property type="protein sequence ID" value="KZN67656.1"/>
    <property type="molecule type" value="Genomic_DNA"/>
</dbReference>
<dbReference type="AlphaFoldDB" id="A0A161YXI5"/>
<evidence type="ECO:0000313" key="4">
    <source>
        <dbReference type="Proteomes" id="UP000076661"/>
    </source>
</evidence>
<dbReference type="Pfam" id="PF00106">
    <property type="entry name" value="adh_short"/>
    <property type="match status" value="1"/>
</dbReference>
<evidence type="ECO:0000256" key="1">
    <source>
        <dbReference type="ARBA" id="ARBA00006484"/>
    </source>
</evidence>
<dbReference type="Gene3D" id="3.40.50.720">
    <property type="entry name" value="NAD(P)-binding Rossmann-like Domain"/>
    <property type="match status" value="1"/>
</dbReference>
<dbReference type="SUPFAM" id="SSF51735">
    <property type="entry name" value="NAD(P)-binding Rossmann-fold domains"/>
    <property type="match status" value="1"/>
</dbReference>
<evidence type="ECO:0008006" key="5">
    <source>
        <dbReference type="Google" id="ProtNLM"/>
    </source>
</evidence>
<name>A0A161YXI5_9GAMM</name>
<comment type="caution">
    <text evidence="3">The sequence shown here is derived from an EMBL/GenBank/DDBJ whole genome shotgun (WGS) entry which is preliminary data.</text>
</comment>
<accession>A0A161YXI5</accession>
<dbReference type="RefSeq" id="WP_063380962.1">
    <property type="nucleotide sequence ID" value="NZ_AUXX01000012.1"/>
</dbReference>
<sequence length="247" mass="26909">MSKKAVIIGATSGIGRALAIHMDKCGYELGLTGRRQALLVSLQNELTQPSHIAQMDVSQSHDAVFEFESLLTKMRGVDLVIINAGTGSTDASFPLQGELHTIAVNVAGFTALANSAFHFFAKQNSGHIVSTSSIMALRGGPCASYNASKAYIAAYMEGLSCRAAKDGANISFTELRPGFVDTEMAKGDGVFWLASVEKAAQQIFVAIKKKKRIAYITKRWWLISLILKYVPFKVYLRLIGCKKQNKR</sequence>
<dbReference type="GO" id="GO:0016491">
    <property type="term" value="F:oxidoreductase activity"/>
    <property type="evidence" value="ECO:0007669"/>
    <property type="project" value="UniProtKB-KW"/>
</dbReference>
<keyword evidence="2" id="KW-0560">Oxidoreductase</keyword>
<dbReference type="InterPro" id="IPR036291">
    <property type="entry name" value="NAD(P)-bd_dom_sf"/>
</dbReference>
<dbReference type="PANTHER" id="PTHR44196">
    <property type="entry name" value="DEHYDROGENASE/REDUCTASE SDR FAMILY MEMBER 7B"/>
    <property type="match status" value="1"/>
</dbReference>
<protein>
    <recommendedName>
        <fullName evidence="5">Oxidoreductase</fullName>
    </recommendedName>
</protein>
<gene>
    <name evidence="3" type="ORF">N478_02535</name>
</gene>
<dbReference type="GO" id="GO:0016020">
    <property type="term" value="C:membrane"/>
    <property type="evidence" value="ECO:0007669"/>
    <property type="project" value="TreeGrafter"/>
</dbReference>
<dbReference type="InterPro" id="IPR020904">
    <property type="entry name" value="Sc_DH/Rdtase_CS"/>
</dbReference>